<dbReference type="FunFam" id="1.10.45.10:FF:000001">
    <property type="entry name" value="D-lactate dehydrogenase mitochondrial"/>
    <property type="match status" value="1"/>
</dbReference>
<comment type="catalytic activity">
    <reaction evidence="7">
        <text>(R)-lactate + 2 Fe(III)-[cytochrome c] = 2 Fe(II)-[cytochrome c] + pyruvate + 2 H(+)</text>
        <dbReference type="Rhea" id="RHEA:13521"/>
        <dbReference type="Rhea" id="RHEA-COMP:10350"/>
        <dbReference type="Rhea" id="RHEA-COMP:14399"/>
        <dbReference type="ChEBI" id="CHEBI:15361"/>
        <dbReference type="ChEBI" id="CHEBI:15378"/>
        <dbReference type="ChEBI" id="CHEBI:16004"/>
        <dbReference type="ChEBI" id="CHEBI:29033"/>
        <dbReference type="ChEBI" id="CHEBI:29034"/>
        <dbReference type="EC" id="1.1.2.4"/>
    </reaction>
</comment>
<dbReference type="Proteomes" id="UP000225277">
    <property type="component" value="Unassembled WGS sequence"/>
</dbReference>
<gene>
    <name evidence="10" type="ORF">RCC_03342</name>
</gene>
<dbReference type="Gene3D" id="1.10.45.10">
    <property type="entry name" value="Vanillyl-alcohol Oxidase, Chain A, domain 4"/>
    <property type="match status" value="1"/>
</dbReference>
<evidence type="ECO:0000256" key="3">
    <source>
        <dbReference type="ARBA" id="ARBA00022630"/>
    </source>
</evidence>
<dbReference type="OrthoDB" id="7786253at2759"/>
<keyword evidence="3" id="KW-0285">Flavoprotein</keyword>
<dbReference type="GO" id="GO:1903457">
    <property type="term" value="P:lactate catabolic process"/>
    <property type="evidence" value="ECO:0007669"/>
    <property type="project" value="TreeGrafter"/>
</dbReference>
<keyword evidence="5" id="KW-0560">Oxidoreductase</keyword>
<dbReference type="GO" id="GO:0004458">
    <property type="term" value="F:D-lactate dehydrogenase (cytochrome) activity"/>
    <property type="evidence" value="ECO:0007669"/>
    <property type="project" value="UniProtKB-EC"/>
</dbReference>
<dbReference type="GO" id="GO:0071949">
    <property type="term" value="F:FAD binding"/>
    <property type="evidence" value="ECO:0007669"/>
    <property type="project" value="InterPro"/>
</dbReference>
<keyword evidence="11" id="KW-1185">Reference proteome</keyword>
<dbReference type="GeneID" id="35598547"/>
<dbReference type="InterPro" id="IPR016164">
    <property type="entry name" value="FAD-linked_Oxase-like_C"/>
</dbReference>
<dbReference type="InterPro" id="IPR016166">
    <property type="entry name" value="FAD-bd_PCMH"/>
</dbReference>
<protein>
    <recommendedName>
        <fullName evidence="6">D-lactate dehydrogenase (cytochrome)</fullName>
        <ecNumber evidence="6">1.1.2.4</ecNumber>
    </recommendedName>
</protein>
<dbReference type="Pfam" id="PF02913">
    <property type="entry name" value="FAD-oxidase_C"/>
    <property type="match status" value="1"/>
</dbReference>
<dbReference type="GO" id="GO:0005739">
    <property type="term" value="C:mitochondrion"/>
    <property type="evidence" value="ECO:0007669"/>
    <property type="project" value="TreeGrafter"/>
</dbReference>
<evidence type="ECO:0000313" key="11">
    <source>
        <dbReference type="Proteomes" id="UP000225277"/>
    </source>
</evidence>
<feature type="domain" description="FAD-binding PCMH-type" evidence="9">
    <location>
        <begin position="218"/>
        <end position="395"/>
    </location>
</feature>
<dbReference type="RefSeq" id="XP_023624400.1">
    <property type="nucleotide sequence ID" value="XM_023768632.1"/>
</dbReference>
<dbReference type="Gene3D" id="3.30.465.10">
    <property type="match status" value="1"/>
</dbReference>
<keyword evidence="4" id="KW-0274">FAD</keyword>
<dbReference type="PANTHER" id="PTHR11748:SF116">
    <property type="entry name" value="D-LACTATE DEHYDROGENASE (CYTOCHROME) (AFU_ORTHOLOGUE AFUA_7G02560)"/>
    <property type="match status" value="1"/>
</dbReference>
<reference evidence="10 11" key="1">
    <citation type="submission" date="2016-03" db="EMBL/GenBank/DDBJ databases">
        <authorList>
            <person name="Ploux O."/>
        </authorList>
    </citation>
    <scope>NUCLEOTIDE SEQUENCE [LARGE SCALE GENOMIC DNA]</scope>
    <source>
        <strain evidence="10 11">URUG2</strain>
    </source>
</reference>
<dbReference type="InterPro" id="IPR036318">
    <property type="entry name" value="FAD-bd_PCMH-like_sf"/>
</dbReference>
<comment type="similarity">
    <text evidence="2">Belongs to the FAD-binding oxidoreductase/transferase type 4 family.</text>
</comment>
<dbReference type="PROSITE" id="PS51387">
    <property type="entry name" value="FAD_PCMH"/>
    <property type="match status" value="1"/>
</dbReference>
<dbReference type="InterPro" id="IPR004113">
    <property type="entry name" value="FAD-bd_oxidored_4_C"/>
</dbReference>
<evidence type="ECO:0000313" key="10">
    <source>
        <dbReference type="EMBL" id="CZT17508.1"/>
    </source>
</evidence>
<dbReference type="InterPro" id="IPR016169">
    <property type="entry name" value="FAD-bd_PCMH_sub2"/>
</dbReference>
<dbReference type="PROSITE" id="PS51257">
    <property type="entry name" value="PROKAR_LIPOPROTEIN"/>
    <property type="match status" value="1"/>
</dbReference>
<evidence type="ECO:0000256" key="6">
    <source>
        <dbReference type="ARBA" id="ARBA00038897"/>
    </source>
</evidence>
<evidence type="ECO:0000256" key="5">
    <source>
        <dbReference type="ARBA" id="ARBA00023002"/>
    </source>
</evidence>
<evidence type="ECO:0000256" key="8">
    <source>
        <dbReference type="SAM" id="MobiDB-lite"/>
    </source>
</evidence>
<dbReference type="STRING" id="112498.A0A2D3US33"/>
<dbReference type="AlphaFoldDB" id="A0A2D3US33"/>
<dbReference type="FunFam" id="3.30.465.10:FF:000014">
    <property type="entry name" value="D-lactate dehydrogenase (Cytochrome), putative"/>
    <property type="match status" value="1"/>
</dbReference>
<dbReference type="EMBL" id="FJUY01000004">
    <property type="protein sequence ID" value="CZT17508.1"/>
    <property type="molecule type" value="Genomic_DNA"/>
</dbReference>
<organism evidence="10 11">
    <name type="scientific">Ramularia collo-cygni</name>
    <dbReference type="NCBI Taxonomy" id="112498"/>
    <lineage>
        <taxon>Eukaryota</taxon>
        <taxon>Fungi</taxon>
        <taxon>Dikarya</taxon>
        <taxon>Ascomycota</taxon>
        <taxon>Pezizomycotina</taxon>
        <taxon>Dothideomycetes</taxon>
        <taxon>Dothideomycetidae</taxon>
        <taxon>Mycosphaerellales</taxon>
        <taxon>Mycosphaerellaceae</taxon>
        <taxon>Ramularia</taxon>
    </lineage>
</organism>
<evidence type="ECO:0000256" key="4">
    <source>
        <dbReference type="ARBA" id="ARBA00022827"/>
    </source>
</evidence>
<dbReference type="GO" id="GO:0008720">
    <property type="term" value="F:D-lactate dehydrogenase (NAD+) activity"/>
    <property type="evidence" value="ECO:0007669"/>
    <property type="project" value="TreeGrafter"/>
</dbReference>
<proteinExistence type="inferred from homology"/>
<evidence type="ECO:0000256" key="7">
    <source>
        <dbReference type="ARBA" id="ARBA00051436"/>
    </source>
</evidence>
<accession>A0A2D3US33</accession>
<evidence type="ECO:0000259" key="9">
    <source>
        <dbReference type="PROSITE" id="PS51387"/>
    </source>
</evidence>
<dbReference type="SUPFAM" id="SSF55103">
    <property type="entry name" value="FAD-linked oxidases, C-terminal domain"/>
    <property type="match status" value="1"/>
</dbReference>
<evidence type="ECO:0000256" key="1">
    <source>
        <dbReference type="ARBA" id="ARBA00001974"/>
    </source>
</evidence>
<evidence type="ECO:0000256" key="2">
    <source>
        <dbReference type="ARBA" id="ARBA00008000"/>
    </source>
</evidence>
<dbReference type="SUPFAM" id="SSF56176">
    <property type="entry name" value="FAD-binding/transporter-associated domain-like"/>
    <property type="match status" value="1"/>
</dbReference>
<dbReference type="InterPro" id="IPR006094">
    <property type="entry name" value="Oxid_FAD_bind_N"/>
</dbReference>
<dbReference type="Pfam" id="PF01565">
    <property type="entry name" value="FAD_binding_4"/>
    <property type="match status" value="1"/>
</dbReference>
<dbReference type="EC" id="1.1.2.4" evidence="6"/>
<dbReference type="InterPro" id="IPR016171">
    <property type="entry name" value="Vanillyl_alc_oxidase_C-sub2"/>
</dbReference>
<name>A0A2D3US33_9PEZI</name>
<feature type="compositionally biased region" description="Basic and acidic residues" evidence="8">
    <location>
        <begin position="103"/>
        <end position="123"/>
    </location>
</feature>
<dbReference type="PANTHER" id="PTHR11748">
    <property type="entry name" value="D-LACTATE DEHYDROGENASE"/>
    <property type="match status" value="1"/>
</dbReference>
<dbReference type="Gene3D" id="3.30.70.2740">
    <property type="match status" value="1"/>
</dbReference>
<dbReference type="FunFam" id="3.30.70.2740:FF:000001">
    <property type="entry name" value="D-lactate dehydrogenase mitochondrial"/>
    <property type="match status" value="1"/>
</dbReference>
<feature type="region of interest" description="Disordered" evidence="8">
    <location>
        <begin position="101"/>
        <end position="123"/>
    </location>
</feature>
<sequence>MIEDRQSGGLLLACSGFVSCSPSQVHIASYSHVEFLCVRLYMLKELVQTIDMASPVAARRRFLEAAHRLPSSRCLYPNSVRSYATERKTEERESFKGQLYQATHERVQREREEQSRFARSREAAKSRRGRAPWVVPFVLAVGALGGWFFGKQTPAAPPTTSTLPLTQTKPPQHDTAPATLQAAWSDFRAIVGEENISTQEGDLKSHAGSEWSTHSALPGDVPFAVIKPGSTEQVSEIMKVCHRRRIPVTGYSGGTSLEGHFAATRGGICIDFSRMDKILALHTEDLDVVVQPALGWELLNEELATHGLFFPPDPGPGAMIGGMVGTGCSGTNAYRYGTMKDWVLSLTVVMADGTILKTKQRPRKSSAGYDLTRMFIGSEGTLGLVTEATLKVTPKPQTTNVAVCTFPTIRTAADAVFRVVGAGVPIAAIEILDDVQMRCINESGSTSRAWKEAPTLFFKFAGTPSSVKEHISIVKDLAKKAGSKTFEFARSEDEQQELWSARKEALWSVMAQKKNDGDKVWTTDVAVPISRLPDIIEETKADLDRSGLIGAIVGHVGDGNFHAIILYNEKEHDVADAVVHKMVKRAIEMEGTATGEHGVGLVKRDYLNHEIGESAVDLMRKMKLAFDPLCLLNCDKIVRVQQPKPGEVAEW</sequence>
<comment type="cofactor">
    <cofactor evidence="1">
        <name>FAD</name>
        <dbReference type="ChEBI" id="CHEBI:57692"/>
    </cofactor>
</comment>